<evidence type="ECO:0000313" key="2">
    <source>
        <dbReference type="Proteomes" id="UP001595548"/>
    </source>
</evidence>
<protein>
    <submittedName>
        <fullName evidence="1">Uncharacterized protein</fullName>
    </submittedName>
</protein>
<reference evidence="2" key="1">
    <citation type="journal article" date="2019" name="Int. J. Syst. Evol. Microbiol.">
        <title>The Global Catalogue of Microorganisms (GCM) 10K type strain sequencing project: providing services to taxonomists for standard genome sequencing and annotation.</title>
        <authorList>
            <consortium name="The Broad Institute Genomics Platform"/>
            <consortium name="The Broad Institute Genome Sequencing Center for Infectious Disease"/>
            <person name="Wu L."/>
            <person name="Ma J."/>
        </authorList>
    </citation>
    <scope>NUCLEOTIDE SEQUENCE [LARGE SCALE GENOMIC DNA]</scope>
    <source>
        <strain evidence="2">KCTC 52141</strain>
    </source>
</reference>
<sequence>MYRGIEVEGLAFFELLNESQDFCAELGRVVLAAGRLESLILGLVQAPEGEAPFHRSTLGQLIAYAEKHKDLKPLVPHLKEVKNQRNYLTHSIYALLSDQIEETRLERHGLLDSDVSTYTERAWELKNNLNALADIVERA</sequence>
<gene>
    <name evidence="1" type="ORF">ACFOEB_05115</name>
</gene>
<name>A0ABV7HL37_9GAMM</name>
<keyword evidence="2" id="KW-1185">Reference proteome</keyword>
<dbReference type="Proteomes" id="UP001595548">
    <property type="component" value="Unassembled WGS sequence"/>
</dbReference>
<accession>A0ABV7HL37</accession>
<evidence type="ECO:0000313" key="1">
    <source>
        <dbReference type="EMBL" id="MFC3154575.1"/>
    </source>
</evidence>
<proteinExistence type="predicted"/>
<comment type="caution">
    <text evidence="1">The sequence shown here is derived from an EMBL/GenBank/DDBJ whole genome shotgun (WGS) entry which is preliminary data.</text>
</comment>
<dbReference type="EMBL" id="JBHRTL010000004">
    <property type="protein sequence ID" value="MFC3154575.1"/>
    <property type="molecule type" value="Genomic_DNA"/>
</dbReference>
<organism evidence="1 2">
    <name type="scientific">Gilvimarinus japonicus</name>
    <dbReference type="NCBI Taxonomy" id="1796469"/>
    <lineage>
        <taxon>Bacteria</taxon>
        <taxon>Pseudomonadati</taxon>
        <taxon>Pseudomonadota</taxon>
        <taxon>Gammaproteobacteria</taxon>
        <taxon>Cellvibrionales</taxon>
        <taxon>Cellvibrionaceae</taxon>
        <taxon>Gilvimarinus</taxon>
    </lineage>
</organism>
<dbReference type="RefSeq" id="WP_382414884.1">
    <property type="nucleotide sequence ID" value="NZ_AP031500.1"/>
</dbReference>